<accession>A0A226DWL3</accession>
<reference evidence="3 4" key="1">
    <citation type="submission" date="2015-12" db="EMBL/GenBank/DDBJ databases">
        <title>The genome of Folsomia candida.</title>
        <authorList>
            <person name="Faddeeva A."/>
            <person name="Derks M.F."/>
            <person name="Anvar Y."/>
            <person name="Smit S."/>
            <person name="Van Straalen N."/>
            <person name="Roelofs D."/>
        </authorList>
    </citation>
    <scope>NUCLEOTIDE SEQUENCE [LARGE SCALE GENOMIC DNA]</scope>
    <source>
        <strain evidence="3 4">VU population</strain>
        <tissue evidence="3">Whole body</tissue>
    </source>
</reference>
<name>A0A226DWL3_FOLCA</name>
<organism evidence="3 4">
    <name type="scientific">Folsomia candida</name>
    <name type="common">Springtail</name>
    <dbReference type="NCBI Taxonomy" id="158441"/>
    <lineage>
        <taxon>Eukaryota</taxon>
        <taxon>Metazoa</taxon>
        <taxon>Ecdysozoa</taxon>
        <taxon>Arthropoda</taxon>
        <taxon>Hexapoda</taxon>
        <taxon>Collembola</taxon>
        <taxon>Entomobryomorpha</taxon>
        <taxon>Isotomoidea</taxon>
        <taxon>Isotomidae</taxon>
        <taxon>Proisotominae</taxon>
        <taxon>Folsomia</taxon>
    </lineage>
</organism>
<feature type="transmembrane region" description="Helical" evidence="2">
    <location>
        <begin position="232"/>
        <end position="257"/>
    </location>
</feature>
<feature type="transmembrane region" description="Helical" evidence="2">
    <location>
        <begin position="77"/>
        <end position="94"/>
    </location>
</feature>
<feature type="compositionally biased region" description="Gly residues" evidence="1">
    <location>
        <begin position="405"/>
        <end position="421"/>
    </location>
</feature>
<dbReference type="AlphaFoldDB" id="A0A226DWL3"/>
<protein>
    <submittedName>
        <fullName evidence="3">Uncharacterized protein</fullName>
    </submittedName>
</protein>
<sequence>MHIKDINLIKHNLSYGSKYRCLPVRWDTNQDRIRSVVKGWKGQSLVRLSLLLNAVAVVARLFIILGRPLNLVDQAEAAISMAAYALCFLIRLDIPMDHLAVHLVNFLMRQPADSKVSKLQFGIRFLYLSTEVTSFLVSCVVVTLAILSPCQPILLGCLLCCPNGNFLCSHITIGSLYYILTVMMQGISFLWVSCQAFLKRWTSKGTIIEGILAYKQLKVYEKLLNSCTKGRLFLIVALVLPGVQTYLTILIFSIFIFSTAAQINNVSAKWILECKTRCRTKLERKMQKSLTSLRLEFGNNFVEALTPLVVQDFCVRQTVSGLLLTEIIKHQNFGTIGHTLDNNGILSCVRNAGRRGRRSGGSRGAGCNRGGCNVVRMKDRRVPVTTAGSSNVRNNQGRRTASAGGPYGRTSGGVGVGGGSVGSEDGRQLRIGVRLITHETMLLASRRTKGPEFDSSGSQ</sequence>
<feature type="compositionally biased region" description="Polar residues" evidence="1">
    <location>
        <begin position="386"/>
        <end position="399"/>
    </location>
</feature>
<feature type="transmembrane region" description="Helical" evidence="2">
    <location>
        <begin position="44"/>
        <end position="65"/>
    </location>
</feature>
<feature type="transmembrane region" description="Helical" evidence="2">
    <location>
        <begin position="176"/>
        <end position="198"/>
    </location>
</feature>
<dbReference type="Proteomes" id="UP000198287">
    <property type="component" value="Unassembled WGS sequence"/>
</dbReference>
<comment type="caution">
    <text evidence="3">The sequence shown here is derived from an EMBL/GenBank/DDBJ whole genome shotgun (WGS) entry which is preliminary data.</text>
</comment>
<gene>
    <name evidence="3" type="ORF">Fcan01_15393</name>
</gene>
<evidence type="ECO:0000313" key="4">
    <source>
        <dbReference type="Proteomes" id="UP000198287"/>
    </source>
</evidence>
<keyword evidence="2" id="KW-1133">Transmembrane helix</keyword>
<evidence type="ECO:0000256" key="2">
    <source>
        <dbReference type="SAM" id="Phobius"/>
    </source>
</evidence>
<keyword evidence="4" id="KW-1185">Reference proteome</keyword>
<keyword evidence="2" id="KW-0472">Membrane</keyword>
<dbReference type="EMBL" id="LNIX01000010">
    <property type="protein sequence ID" value="OXA49643.1"/>
    <property type="molecule type" value="Genomic_DNA"/>
</dbReference>
<feature type="transmembrane region" description="Helical" evidence="2">
    <location>
        <begin position="125"/>
        <end position="147"/>
    </location>
</feature>
<evidence type="ECO:0000313" key="3">
    <source>
        <dbReference type="EMBL" id="OXA49643.1"/>
    </source>
</evidence>
<evidence type="ECO:0000256" key="1">
    <source>
        <dbReference type="SAM" id="MobiDB-lite"/>
    </source>
</evidence>
<keyword evidence="2" id="KW-0812">Transmembrane</keyword>
<feature type="region of interest" description="Disordered" evidence="1">
    <location>
        <begin position="384"/>
        <end position="423"/>
    </location>
</feature>
<proteinExistence type="predicted"/>